<comment type="PTM">
    <text evidence="10">Cleaved by prepilin peptidase.</text>
</comment>
<keyword evidence="5 10" id="KW-0488">Methylation</keyword>
<evidence type="ECO:0000313" key="12">
    <source>
        <dbReference type="EMBL" id="STT01446.1"/>
    </source>
</evidence>
<keyword evidence="4" id="KW-1003">Cell membrane</keyword>
<proteinExistence type="inferred from homology"/>
<dbReference type="SUPFAM" id="SSF54523">
    <property type="entry name" value="Pili subunits"/>
    <property type="match status" value="1"/>
</dbReference>
<evidence type="ECO:0000256" key="9">
    <source>
        <dbReference type="ARBA" id="ARBA00023136"/>
    </source>
</evidence>
<evidence type="ECO:0000313" key="13">
    <source>
        <dbReference type="Proteomes" id="UP000255518"/>
    </source>
</evidence>
<comment type="function">
    <text evidence="1">Component of the type II secretion system required for the energy-dependent secretion of extracellular factors such as proteases and toxins from the periplasm. Part of the pseudopilus tip complex that is critical for the recognition and binding of secretion substrates.</text>
</comment>
<dbReference type="InterPro" id="IPR045584">
    <property type="entry name" value="Pilin-like"/>
</dbReference>
<reference evidence="12 13" key="1">
    <citation type="submission" date="2018-06" db="EMBL/GenBank/DDBJ databases">
        <authorList>
            <consortium name="Pathogen Informatics"/>
            <person name="Doyle S."/>
        </authorList>
    </citation>
    <scope>NUCLEOTIDE SEQUENCE [LARGE SCALE GENOMIC DNA]</scope>
    <source>
        <strain evidence="12 13">NCTC13443</strain>
    </source>
</reference>
<dbReference type="GO" id="GO:0005886">
    <property type="term" value="C:plasma membrane"/>
    <property type="evidence" value="ECO:0007669"/>
    <property type="project" value="UniProtKB-SubCell"/>
</dbReference>
<dbReference type="PANTHER" id="PTHR38779">
    <property type="entry name" value="TYPE II SECRETION SYSTEM PROTEIN I-RELATED"/>
    <property type="match status" value="1"/>
</dbReference>
<evidence type="ECO:0000259" key="11">
    <source>
        <dbReference type="Pfam" id="PF02501"/>
    </source>
</evidence>
<dbReference type="AlphaFoldDB" id="A0A377UXK2"/>
<keyword evidence="7 10" id="KW-0812">Transmembrane</keyword>
<feature type="domain" description="Type II secretion system protein GspI C-terminal" evidence="11">
    <location>
        <begin position="137"/>
        <end position="189"/>
    </location>
</feature>
<sequence length="214" mass="23813">MRLQPADDSAPAAADDRWGNAQWLPLQAGRVATAETLPRARLTLRFPDGQAWTPGEQPDVLIFPGGEVTPFQLRIDAAMGINVDARATASRWRRGAAMKREAGMTLIEVMVALVIFALAGLAVMQSTLQQTRQLGRMEEKILASWLADNQLVQLRLEKRWPALSWSETTVEAAGTRWFVRWQGVETALRSCGRWTWRSGGKKAIPRRWPPCAPG</sequence>
<comment type="subunit">
    <text evidence="10">Type II secretion is composed of four main components: the outer membrane complex, the inner membrane complex, the cytoplasmic secretion ATPase and the periplasm-spanning pseudopilus.</text>
</comment>
<dbReference type="GO" id="GO:0015628">
    <property type="term" value="P:protein secretion by the type II secretion system"/>
    <property type="evidence" value="ECO:0007669"/>
    <property type="project" value="UniProtKB-UniRule"/>
</dbReference>
<dbReference type="PROSITE" id="PS00409">
    <property type="entry name" value="PROKAR_NTER_METHYL"/>
    <property type="match status" value="1"/>
</dbReference>
<feature type="transmembrane region" description="Helical" evidence="10">
    <location>
        <begin position="102"/>
        <end position="124"/>
    </location>
</feature>
<dbReference type="EMBL" id="UGKT01000001">
    <property type="protein sequence ID" value="STT01446.1"/>
    <property type="molecule type" value="Genomic_DNA"/>
</dbReference>
<keyword evidence="8 10" id="KW-1133">Transmembrane helix</keyword>
<dbReference type="NCBIfam" id="TIGR02532">
    <property type="entry name" value="IV_pilin_GFxxxE"/>
    <property type="match status" value="1"/>
</dbReference>
<dbReference type="Gene3D" id="3.55.40.10">
    <property type="entry name" value="minor pseudopilin epsh domain"/>
    <property type="match status" value="1"/>
</dbReference>
<dbReference type="Proteomes" id="UP000255518">
    <property type="component" value="Unassembled WGS sequence"/>
</dbReference>
<keyword evidence="9 10" id="KW-0472">Membrane</keyword>
<dbReference type="Gene3D" id="3.30.1300.30">
    <property type="entry name" value="GSPII I/J protein-like"/>
    <property type="match status" value="1"/>
</dbReference>
<dbReference type="Pfam" id="PF02501">
    <property type="entry name" value="T2SSI"/>
    <property type="match status" value="1"/>
</dbReference>
<keyword evidence="6 10" id="KW-0997">Cell inner membrane</keyword>
<dbReference type="PANTHER" id="PTHR38779:SF2">
    <property type="entry name" value="TYPE II SECRETION SYSTEM PROTEIN I-RELATED"/>
    <property type="match status" value="1"/>
</dbReference>
<evidence type="ECO:0000256" key="5">
    <source>
        <dbReference type="ARBA" id="ARBA00022481"/>
    </source>
</evidence>
<evidence type="ECO:0000256" key="10">
    <source>
        <dbReference type="RuleBase" id="RU368030"/>
    </source>
</evidence>
<comment type="similarity">
    <text evidence="3 10">Belongs to the GSP I family.</text>
</comment>
<dbReference type="InterPro" id="IPR003413">
    <property type="entry name" value="T2SS_GspI_C"/>
</dbReference>
<evidence type="ECO:0000256" key="7">
    <source>
        <dbReference type="ARBA" id="ARBA00022692"/>
    </source>
</evidence>
<evidence type="ECO:0000256" key="1">
    <source>
        <dbReference type="ARBA" id="ARBA00003161"/>
    </source>
</evidence>
<evidence type="ECO:0000256" key="6">
    <source>
        <dbReference type="ARBA" id="ARBA00022519"/>
    </source>
</evidence>
<organism evidence="12 13">
    <name type="scientific">Klebsiella pneumoniae</name>
    <dbReference type="NCBI Taxonomy" id="573"/>
    <lineage>
        <taxon>Bacteria</taxon>
        <taxon>Pseudomonadati</taxon>
        <taxon>Pseudomonadota</taxon>
        <taxon>Gammaproteobacteria</taxon>
        <taxon>Enterobacterales</taxon>
        <taxon>Enterobacteriaceae</taxon>
        <taxon>Klebsiella/Raoultella group</taxon>
        <taxon>Klebsiella</taxon>
        <taxon>Klebsiella pneumoniae complex</taxon>
    </lineage>
</organism>
<gene>
    <name evidence="12" type="ORF">NCTC13443_01763</name>
</gene>
<comment type="subcellular location">
    <subcellularLocation>
        <location evidence="2 10">Cell inner membrane</location>
        <topology evidence="2 10">Single-pass membrane protein</topology>
    </subcellularLocation>
</comment>
<name>A0A377UXK2_KLEPN</name>
<dbReference type="InterPro" id="IPR010052">
    <property type="entry name" value="T2SS_protein-GspI"/>
</dbReference>
<evidence type="ECO:0000256" key="2">
    <source>
        <dbReference type="ARBA" id="ARBA00004377"/>
    </source>
</evidence>
<dbReference type="NCBIfam" id="TIGR01707">
    <property type="entry name" value="gspI"/>
    <property type="match status" value="1"/>
</dbReference>
<evidence type="ECO:0000256" key="3">
    <source>
        <dbReference type="ARBA" id="ARBA00008358"/>
    </source>
</evidence>
<evidence type="ECO:0000256" key="8">
    <source>
        <dbReference type="ARBA" id="ARBA00022989"/>
    </source>
</evidence>
<dbReference type="InterPro" id="IPR012902">
    <property type="entry name" value="N_methyl_site"/>
</dbReference>
<accession>A0A377UXK2</accession>
<dbReference type="GO" id="GO:0015627">
    <property type="term" value="C:type II protein secretion system complex"/>
    <property type="evidence" value="ECO:0007669"/>
    <property type="project" value="UniProtKB-UniRule"/>
</dbReference>
<protein>
    <recommendedName>
        <fullName evidence="10">Type II secretion system protein I</fullName>
        <shortName evidence="10">T2SS minor pseudopilin I</shortName>
    </recommendedName>
</protein>
<evidence type="ECO:0000256" key="4">
    <source>
        <dbReference type="ARBA" id="ARBA00022475"/>
    </source>
</evidence>
<dbReference type="Pfam" id="PF07963">
    <property type="entry name" value="N_methyl"/>
    <property type="match status" value="1"/>
</dbReference>